<gene>
    <name evidence="2" type="ORF">ACHHYP_02221</name>
</gene>
<feature type="region of interest" description="Disordered" evidence="1">
    <location>
        <begin position="1"/>
        <end position="23"/>
    </location>
</feature>
<dbReference type="EMBL" id="JNBR01000021">
    <property type="protein sequence ID" value="OQS00870.1"/>
    <property type="molecule type" value="Genomic_DNA"/>
</dbReference>
<comment type="caution">
    <text evidence="2">The sequence shown here is derived from an EMBL/GenBank/DDBJ whole genome shotgun (WGS) entry which is preliminary data.</text>
</comment>
<sequence>MGGIDVGVANGSPRGATEADVPLPPVVAAPSPLDAPINQALAAPEVAPAPTCVSSSVDHDHWQQELEGLRALECQVRADAANAASCAAQVHDIAAQKAAIKRRLRAS</sequence>
<dbReference type="AlphaFoldDB" id="A0A1V9ZSU3"/>
<evidence type="ECO:0000313" key="3">
    <source>
        <dbReference type="Proteomes" id="UP000243579"/>
    </source>
</evidence>
<reference evidence="2 3" key="1">
    <citation type="journal article" date="2014" name="Genome Biol. Evol.">
        <title>The secreted proteins of Achlya hypogyna and Thraustotheca clavata identify the ancestral oomycete secretome and reveal gene acquisitions by horizontal gene transfer.</title>
        <authorList>
            <person name="Misner I."/>
            <person name="Blouin N."/>
            <person name="Leonard G."/>
            <person name="Richards T.A."/>
            <person name="Lane C.E."/>
        </authorList>
    </citation>
    <scope>NUCLEOTIDE SEQUENCE [LARGE SCALE GENOMIC DNA]</scope>
    <source>
        <strain evidence="2 3">ATCC 48635</strain>
    </source>
</reference>
<protein>
    <submittedName>
        <fullName evidence="2">Uncharacterized protein</fullName>
    </submittedName>
</protein>
<dbReference type="OrthoDB" id="10543143at2759"/>
<keyword evidence="3" id="KW-1185">Reference proteome</keyword>
<dbReference type="Proteomes" id="UP000243579">
    <property type="component" value="Unassembled WGS sequence"/>
</dbReference>
<proteinExistence type="predicted"/>
<accession>A0A1V9ZSU3</accession>
<name>A0A1V9ZSU3_ACHHY</name>
<evidence type="ECO:0000313" key="2">
    <source>
        <dbReference type="EMBL" id="OQS00870.1"/>
    </source>
</evidence>
<evidence type="ECO:0000256" key="1">
    <source>
        <dbReference type="SAM" id="MobiDB-lite"/>
    </source>
</evidence>
<organism evidence="2 3">
    <name type="scientific">Achlya hypogyna</name>
    <name type="common">Oomycete</name>
    <name type="synonym">Protoachlya hypogyna</name>
    <dbReference type="NCBI Taxonomy" id="1202772"/>
    <lineage>
        <taxon>Eukaryota</taxon>
        <taxon>Sar</taxon>
        <taxon>Stramenopiles</taxon>
        <taxon>Oomycota</taxon>
        <taxon>Saprolegniomycetes</taxon>
        <taxon>Saprolegniales</taxon>
        <taxon>Achlyaceae</taxon>
        <taxon>Achlya</taxon>
    </lineage>
</organism>